<feature type="compositionally biased region" description="Polar residues" evidence="5">
    <location>
        <begin position="202"/>
        <end position="212"/>
    </location>
</feature>
<sequence>MLTMGRWEPNASGRLLQAAIELFSEAGYEATTAAQIAERAGLTKTTLFRHFTDKREILFQGQEPLVALAVEGVESAGPGSTPFQALRAGVLALCAGHAGQQRETCRQLDAILSSSAELRERAVFKRSAITQALHQALAARLGDARQAAVLADLGVRAYYDGFASWIAAGDDRCLTDAVSGELDAYQAMLVSVTWPPPDAPTSGRTAERSGTGSRRDGARSPDGGVSPPQ</sequence>
<reference evidence="8" key="1">
    <citation type="journal article" date="2019" name="Int. J. Syst. Evol. Microbiol.">
        <title>The Global Catalogue of Microorganisms (GCM) 10K type strain sequencing project: providing services to taxonomists for standard genome sequencing and annotation.</title>
        <authorList>
            <consortium name="The Broad Institute Genomics Platform"/>
            <consortium name="The Broad Institute Genome Sequencing Center for Infectious Disease"/>
            <person name="Wu L."/>
            <person name="Ma J."/>
        </authorList>
    </citation>
    <scope>NUCLEOTIDE SEQUENCE [LARGE SCALE GENOMIC DNA]</scope>
    <source>
        <strain evidence="8">2803GPT1-18</strain>
    </source>
</reference>
<dbReference type="PROSITE" id="PS50977">
    <property type="entry name" value="HTH_TETR_2"/>
    <property type="match status" value="1"/>
</dbReference>
<keyword evidence="3" id="KW-0804">Transcription</keyword>
<feature type="region of interest" description="Disordered" evidence="5">
    <location>
        <begin position="193"/>
        <end position="229"/>
    </location>
</feature>
<keyword evidence="1" id="KW-0805">Transcription regulation</keyword>
<feature type="DNA-binding region" description="H-T-H motif" evidence="4">
    <location>
        <begin position="32"/>
        <end position="51"/>
    </location>
</feature>
<comment type="caution">
    <text evidence="7">The sequence shown here is derived from an EMBL/GenBank/DDBJ whole genome shotgun (WGS) entry which is preliminary data.</text>
</comment>
<evidence type="ECO:0000256" key="2">
    <source>
        <dbReference type="ARBA" id="ARBA00023125"/>
    </source>
</evidence>
<evidence type="ECO:0000259" key="6">
    <source>
        <dbReference type="PROSITE" id="PS50977"/>
    </source>
</evidence>
<evidence type="ECO:0000313" key="7">
    <source>
        <dbReference type="EMBL" id="MFC4146759.1"/>
    </source>
</evidence>
<dbReference type="SUPFAM" id="SSF46689">
    <property type="entry name" value="Homeodomain-like"/>
    <property type="match status" value="1"/>
</dbReference>
<keyword evidence="8" id="KW-1185">Reference proteome</keyword>
<evidence type="ECO:0000256" key="3">
    <source>
        <dbReference type="ARBA" id="ARBA00023163"/>
    </source>
</evidence>
<dbReference type="PRINTS" id="PR00455">
    <property type="entry name" value="HTHTETR"/>
</dbReference>
<gene>
    <name evidence="7" type="ORF">ACFO0M_10880</name>
</gene>
<feature type="domain" description="HTH tetR-type" evidence="6">
    <location>
        <begin position="9"/>
        <end position="69"/>
    </location>
</feature>
<dbReference type="PANTHER" id="PTHR30055">
    <property type="entry name" value="HTH-TYPE TRANSCRIPTIONAL REGULATOR RUTR"/>
    <property type="match status" value="1"/>
</dbReference>
<dbReference type="InterPro" id="IPR001647">
    <property type="entry name" value="HTH_TetR"/>
</dbReference>
<proteinExistence type="predicted"/>
<dbReference type="InterPro" id="IPR023772">
    <property type="entry name" value="DNA-bd_HTH_TetR-type_CS"/>
</dbReference>
<dbReference type="RefSeq" id="WP_377521862.1">
    <property type="nucleotide sequence ID" value="NZ_JBHSBT010000011.1"/>
</dbReference>
<dbReference type="PANTHER" id="PTHR30055:SF238">
    <property type="entry name" value="MYCOFACTOCIN BIOSYNTHESIS TRANSCRIPTIONAL REGULATOR MFTR-RELATED"/>
    <property type="match status" value="1"/>
</dbReference>
<evidence type="ECO:0000313" key="8">
    <source>
        <dbReference type="Proteomes" id="UP001595788"/>
    </source>
</evidence>
<name>A0ABV8M979_9ACTN</name>
<keyword evidence="2 4" id="KW-0238">DNA-binding</keyword>
<accession>A0ABV8M979</accession>
<evidence type="ECO:0000256" key="1">
    <source>
        <dbReference type="ARBA" id="ARBA00023015"/>
    </source>
</evidence>
<dbReference type="InterPro" id="IPR050109">
    <property type="entry name" value="HTH-type_TetR-like_transc_reg"/>
</dbReference>
<dbReference type="PROSITE" id="PS01081">
    <property type="entry name" value="HTH_TETR_1"/>
    <property type="match status" value="1"/>
</dbReference>
<dbReference type="InterPro" id="IPR009057">
    <property type="entry name" value="Homeodomain-like_sf"/>
</dbReference>
<dbReference type="Proteomes" id="UP001595788">
    <property type="component" value="Unassembled WGS sequence"/>
</dbReference>
<evidence type="ECO:0000256" key="5">
    <source>
        <dbReference type="SAM" id="MobiDB-lite"/>
    </source>
</evidence>
<dbReference type="Gene3D" id="1.10.357.10">
    <property type="entry name" value="Tetracycline Repressor, domain 2"/>
    <property type="match status" value="1"/>
</dbReference>
<dbReference type="Pfam" id="PF00440">
    <property type="entry name" value="TetR_N"/>
    <property type="match status" value="1"/>
</dbReference>
<dbReference type="EMBL" id="JBHSBT010000011">
    <property type="protein sequence ID" value="MFC4146759.1"/>
    <property type="molecule type" value="Genomic_DNA"/>
</dbReference>
<organism evidence="7 8">
    <name type="scientific">Micromonospora mangrovi</name>
    <dbReference type="NCBI Taxonomy" id="1182597"/>
    <lineage>
        <taxon>Bacteria</taxon>
        <taxon>Bacillati</taxon>
        <taxon>Actinomycetota</taxon>
        <taxon>Actinomycetes</taxon>
        <taxon>Micromonosporales</taxon>
        <taxon>Micromonosporaceae</taxon>
        <taxon>Micromonospora</taxon>
    </lineage>
</organism>
<protein>
    <submittedName>
        <fullName evidence="7">TetR/AcrR family transcriptional regulator</fullName>
    </submittedName>
</protein>
<evidence type="ECO:0000256" key="4">
    <source>
        <dbReference type="PROSITE-ProRule" id="PRU00335"/>
    </source>
</evidence>